<name>A0A101UUQ6_9ACTN</name>
<comment type="caution">
    <text evidence="1">The sequence shown here is derived from an EMBL/GenBank/DDBJ whole genome shotgun (WGS) entry which is preliminary data.</text>
</comment>
<sequence>MALAERLRCLRNFQPTTSSARAREDAENADKAAYEDAVSTYAALDGDGLREAALGLLRERAAS</sequence>
<keyword evidence="2" id="KW-1185">Reference proteome</keyword>
<accession>A0A101UUQ6</accession>
<dbReference type="EMBL" id="LMXB01000079">
    <property type="protein sequence ID" value="KUO17234.1"/>
    <property type="molecule type" value="Genomic_DNA"/>
</dbReference>
<dbReference type="STRING" id="909626.AQJ91_32220"/>
<organism evidence="1 2">
    <name type="scientific">Streptomyces dysideae</name>
    <dbReference type="NCBI Taxonomy" id="909626"/>
    <lineage>
        <taxon>Bacteria</taxon>
        <taxon>Bacillati</taxon>
        <taxon>Actinomycetota</taxon>
        <taxon>Actinomycetes</taxon>
        <taxon>Kitasatosporales</taxon>
        <taxon>Streptomycetaceae</taxon>
        <taxon>Streptomyces</taxon>
    </lineage>
</organism>
<proteinExistence type="predicted"/>
<dbReference type="AlphaFoldDB" id="A0A101UUQ6"/>
<dbReference type="RefSeq" id="WP_067028558.1">
    <property type="nucleotide sequence ID" value="NZ_KQ949099.1"/>
</dbReference>
<evidence type="ECO:0000313" key="1">
    <source>
        <dbReference type="EMBL" id="KUO17234.1"/>
    </source>
</evidence>
<evidence type="ECO:0000313" key="2">
    <source>
        <dbReference type="Proteomes" id="UP000053260"/>
    </source>
</evidence>
<gene>
    <name evidence="1" type="ORF">AQJ91_32220</name>
</gene>
<dbReference type="Proteomes" id="UP000053260">
    <property type="component" value="Unassembled WGS sequence"/>
</dbReference>
<reference evidence="1 2" key="1">
    <citation type="submission" date="2015-10" db="EMBL/GenBank/DDBJ databases">
        <title>Draft genome sequence of Streptomyces sp. RV15, isolated from a marine sponge.</title>
        <authorList>
            <person name="Ruckert C."/>
            <person name="Abdelmohsen U.R."/>
            <person name="Winkler A."/>
            <person name="Hentschel U."/>
            <person name="Kalinowski J."/>
            <person name="Kampfer P."/>
            <person name="Glaeser S."/>
        </authorList>
    </citation>
    <scope>NUCLEOTIDE SEQUENCE [LARGE SCALE GENOMIC DNA]</scope>
    <source>
        <strain evidence="1 2">RV15</strain>
    </source>
</reference>
<protein>
    <submittedName>
        <fullName evidence="1">Uncharacterized protein</fullName>
    </submittedName>
</protein>